<accession>A0A495QX44</accession>
<evidence type="ECO:0000313" key="3">
    <source>
        <dbReference type="Proteomes" id="UP000274601"/>
    </source>
</evidence>
<evidence type="ECO:0000313" key="2">
    <source>
        <dbReference type="EMBL" id="RKS78647.1"/>
    </source>
</evidence>
<protein>
    <submittedName>
        <fullName evidence="2">Uncharacterized protein DUF4186</fullName>
    </submittedName>
</protein>
<keyword evidence="3" id="KW-1185">Reference proteome</keyword>
<proteinExistence type="predicted"/>
<dbReference type="RefSeq" id="WP_121432279.1">
    <property type="nucleotide sequence ID" value="NZ_RBWU01000001.1"/>
</dbReference>
<comment type="caution">
    <text evidence="2">The sequence shown here is derived from an EMBL/GenBank/DDBJ whole genome shotgun (WGS) entry which is preliminary data.</text>
</comment>
<feature type="compositionally biased region" description="Pro residues" evidence="1">
    <location>
        <begin position="19"/>
        <end position="32"/>
    </location>
</feature>
<reference evidence="2 3" key="1">
    <citation type="submission" date="2018-10" db="EMBL/GenBank/DDBJ databases">
        <title>Genomic Encyclopedia of Archaeal and Bacterial Type Strains, Phase II (KMG-II): from individual species to whole genera.</title>
        <authorList>
            <person name="Goeker M."/>
        </authorList>
    </citation>
    <scope>NUCLEOTIDE SEQUENCE [LARGE SCALE GENOMIC DNA]</scope>
    <source>
        <strain evidence="2 3">DSM 43383</strain>
    </source>
</reference>
<organism evidence="2 3">
    <name type="scientific">Actinomadura pelletieri DSM 43383</name>
    <dbReference type="NCBI Taxonomy" id="1120940"/>
    <lineage>
        <taxon>Bacteria</taxon>
        <taxon>Bacillati</taxon>
        <taxon>Actinomycetota</taxon>
        <taxon>Actinomycetes</taxon>
        <taxon>Streptosporangiales</taxon>
        <taxon>Thermomonosporaceae</taxon>
        <taxon>Actinomadura</taxon>
    </lineage>
</organism>
<dbReference type="Pfam" id="PF13811">
    <property type="entry name" value="DUF4186"/>
    <property type="match status" value="1"/>
</dbReference>
<feature type="compositionally biased region" description="Basic and acidic residues" evidence="1">
    <location>
        <begin position="1"/>
        <end position="10"/>
    </location>
</feature>
<dbReference type="InterPro" id="IPR020378">
    <property type="entry name" value="DUF4186"/>
</dbReference>
<dbReference type="AlphaFoldDB" id="A0A495QX44"/>
<gene>
    <name evidence="2" type="ORF">BZB76_0065</name>
</gene>
<sequence length="270" mass="30327">MTGHHDDTGRPRTAANPPDSLPFPTKPLPELPPKWSASAADASPEGVWRDFDKVKIRCTMTSCGHGLHCYRLTKKLARLLGPGACRECHQPLVSLERTGQRDMADIDHTFAALQTEAIRHYFWHVPFGQKALDYAYRAGRRELHARIPRFVRSRIGKAEPFRDGTQTPTSREKANAIDYALHAVAACCRTCAQYWHGIGKGRPLTDAEISYLSELARRYLNARLPDLPEDGRYIPPRRRTAANAHSNLRMLPTAPVLNMKVTDLVHPHAS</sequence>
<dbReference type="OrthoDB" id="3781311at2"/>
<feature type="region of interest" description="Disordered" evidence="1">
    <location>
        <begin position="1"/>
        <end position="40"/>
    </location>
</feature>
<dbReference type="EMBL" id="RBWU01000001">
    <property type="protein sequence ID" value="RKS78647.1"/>
    <property type="molecule type" value="Genomic_DNA"/>
</dbReference>
<dbReference type="Proteomes" id="UP000274601">
    <property type="component" value="Unassembled WGS sequence"/>
</dbReference>
<evidence type="ECO:0000256" key="1">
    <source>
        <dbReference type="SAM" id="MobiDB-lite"/>
    </source>
</evidence>
<name>A0A495QX44_9ACTN</name>